<evidence type="ECO:0000313" key="1">
    <source>
        <dbReference type="EMBL" id="KPC38382.1"/>
    </source>
</evidence>
<accession>A0A0N8RKG0</accession>
<evidence type="ECO:0000313" key="4">
    <source>
        <dbReference type="Proteomes" id="UP000037836"/>
    </source>
</evidence>
<gene>
    <name evidence="1" type="ORF">AC496_5430</name>
    <name evidence="3" type="ORF">ALQ11_04126</name>
    <name evidence="2" type="ORF">ALQ42_01447</name>
</gene>
<dbReference type="EMBL" id="RBQX01000073">
    <property type="protein sequence ID" value="RMQ19513.1"/>
    <property type="molecule type" value="Genomic_DNA"/>
</dbReference>
<dbReference type="AlphaFoldDB" id="A0A0N8RKG0"/>
<protein>
    <recommendedName>
        <fullName evidence="7">Glutathionylspermidine synthase</fullName>
    </recommendedName>
</protein>
<dbReference type="EMBL" id="RBPS01000067">
    <property type="protein sequence ID" value="RMO39805.1"/>
    <property type="molecule type" value="Genomic_DNA"/>
</dbReference>
<dbReference type="Proteomes" id="UP000273536">
    <property type="component" value="Unassembled WGS sequence"/>
</dbReference>
<comment type="caution">
    <text evidence="3">The sequence shown here is derived from an EMBL/GenBank/DDBJ whole genome shotgun (WGS) entry which is preliminary data.</text>
</comment>
<reference evidence="1" key="1">
    <citation type="submission" date="2015-07" db="EMBL/GenBank/DDBJ databases">
        <authorList>
            <person name="O'Brien H.E."/>
            <person name="Thakur S."/>
            <person name="Gong Y."/>
            <person name="Wang P.W."/>
            <person name="Guttman D.S."/>
        </authorList>
    </citation>
    <scope>NUCLEOTIDE SEQUENCE</scope>
    <source>
        <strain evidence="1">BR1</strain>
    </source>
</reference>
<sequence length="413" mass="46232">MNLNWSNTLTNKARETEIISTNEPLVLGLSNFNNNDERQAGEAAVKLVQLIQTLPKHLSREGLISFAMHIGFSYEAANLLTSGDLRLDDKLFARADMVRDERGRWALLEMNIGTEVGGMFYASLPRLAGYSQANDVLESWAASFTKYYLLDSTKHIVIVEDPKIFTALAPQFELLAKELRQQSGCNCSIASADQLSWDGTVLRLKGKDVDYIYRFFNEQDIIEQPETYQAITSAVASGAVSIPFGIQYNLINNKGVLALLWKLANDGTLGDDNAKLVKEWIPETYWLSPADIEIFEDRRQWVIKPVNGACGRDVICGAELTEKEWADKIELFLSQPERSYVRQKFILPEIQNVTLGWGADESAKTQEKMHVIWGLYVYGNDYLGGMVRGNSVDVGYVINHATGACIGPMPQAR</sequence>
<proteinExistence type="predicted"/>
<dbReference type="Proteomes" id="UP000272471">
    <property type="component" value="Unassembled WGS sequence"/>
</dbReference>
<reference evidence="1 4" key="2">
    <citation type="submission" date="2015-10" db="EMBL/GenBank/DDBJ databases">
        <title>Comparative genomics and high-throughput reverse genetic screens identify a new phytobacterial MAMP and an Arabidopsis receptor required for immune elicitation.</title>
        <authorList>
            <person name="Mott G.A."/>
            <person name="Thakur S."/>
            <person name="Wang P.W."/>
            <person name="Desveaux D."/>
            <person name="Guttman D.S."/>
        </authorList>
    </citation>
    <scope>NUCLEOTIDE SEQUENCE [LARGE SCALE GENOMIC DNA]</scope>
    <source>
        <strain evidence="1 4">BR1</strain>
    </source>
</reference>
<reference evidence="5 6" key="3">
    <citation type="submission" date="2018-08" db="EMBL/GenBank/DDBJ databases">
        <title>Recombination of ecologically and evolutionarily significant loci maintains genetic cohesion in the Pseudomonas syringae species complex.</title>
        <authorList>
            <person name="Dillon M."/>
            <person name="Thakur S."/>
            <person name="Almeida R.N.D."/>
            <person name="Weir B.S."/>
            <person name="Guttman D.S."/>
        </authorList>
    </citation>
    <scope>NUCLEOTIDE SEQUENCE [LARGE SCALE GENOMIC DNA]</scope>
    <source>
        <strain evidence="3 5">ICMP 4182</strain>
        <strain evidence="2 6">ICMP 6372</strain>
    </source>
</reference>
<evidence type="ECO:0000313" key="3">
    <source>
        <dbReference type="EMBL" id="RMQ19513.1"/>
    </source>
</evidence>
<dbReference type="SUPFAM" id="SSF56059">
    <property type="entry name" value="Glutathione synthetase ATP-binding domain-like"/>
    <property type="match status" value="1"/>
</dbReference>
<dbReference type="RefSeq" id="WP_004663985.1">
    <property type="nucleotide sequence ID" value="NZ_LGLL01000126.1"/>
</dbReference>
<evidence type="ECO:0008006" key="7">
    <source>
        <dbReference type="Google" id="ProtNLM"/>
    </source>
</evidence>
<name>A0A0N8RKG0_PSESG</name>
<organism evidence="3 5">
    <name type="scientific">Pseudomonas savastanoi pv. glycinea</name>
    <name type="common">Pseudomonas syringae pv. glycinea</name>
    <dbReference type="NCBI Taxonomy" id="318"/>
    <lineage>
        <taxon>Bacteria</taxon>
        <taxon>Pseudomonadati</taxon>
        <taxon>Pseudomonadota</taxon>
        <taxon>Gammaproteobacteria</taxon>
        <taxon>Pseudomonadales</taxon>
        <taxon>Pseudomonadaceae</taxon>
        <taxon>Pseudomonas</taxon>
    </lineage>
</organism>
<evidence type="ECO:0000313" key="2">
    <source>
        <dbReference type="EMBL" id="RMO39805.1"/>
    </source>
</evidence>
<evidence type="ECO:0000313" key="6">
    <source>
        <dbReference type="Proteomes" id="UP000273536"/>
    </source>
</evidence>
<dbReference type="Proteomes" id="UP000037836">
    <property type="component" value="Unassembled WGS sequence"/>
</dbReference>
<dbReference type="EMBL" id="LGLO01000118">
    <property type="protein sequence ID" value="KPC38382.1"/>
    <property type="molecule type" value="Genomic_DNA"/>
</dbReference>
<dbReference type="Gene3D" id="3.30.1490.270">
    <property type="match status" value="1"/>
</dbReference>
<evidence type="ECO:0000313" key="5">
    <source>
        <dbReference type="Proteomes" id="UP000272471"/>
    </source>
</evidence>
<keyword evidence="4" id="KW-1185">Reference proteome</keyword>